<dbReference type="Pfam" id="PF14846">
    <property type="entry name" value="DUF4485"/>
    <property type="match status" value="1"/>
</dbReference>
<evidence type="ECO:0000256" key="1">
    <source>
        <dbReference type="SAM" id="Coils"/>
    </source>
</evidence>
<evidence type="ECO:0000259" key="2">
    <source>
        <dbReference type="Pfam" id="PF14846"/>
    </source>
</evidence>
<dbReference type="OrthoDB" id="78101at2759"/>
<dbReference type="InterPro" id="IPR027831">
    <property type="entry name" value="DUF4485"/>
</dbReference>
<name>A0A9P0D868_9CUCU</name>
<dbReference type="EMBL" id="OV651818">
    <property type="protein sequence ID" value="CAH1112150.1"/>
    <property type="molecule type" value="Genomic_DNA"/>
</dbReference>
<dbReference type="Proteomes" id="UP001153636">
    <property type="component" value="Chromosome 6"/>
</dbReference>
<feature type="coiled-coil region" evidence="1">
    <location>
        <begin position="255"/>
        <end position="296"/>
    </location>
</feature>
<keyword evidence="4" id="KW-1185">Reference proteome</keyword>
<evidence type="ECO:0000313" key="4">
    <source>
        <dbReference type="Proteomes" id="UP001153636"/>
    </source>
</evidence>
<evidence type="ECO:0000313" key="3">
    <source>
        <dbReference type="EMBL" id="CAH1112150.1"/>
    </source>
</evidence>
<reference evidence="3" key="1">
    <citation type="submission" date="2022-01" db="EMBL/GenBank/DDBJ databases">
        <authorList>
            <person name="King R."/>
        </authorList>
    </citation>
    <scope>NUCLEOTIDE SEQUENCE</scope>
</reference>
<accession>A0A9P0D868</accession>
<gene>
    <name evidence="3" type="ORF">PSYICH_LOCUS12211</name>
</gene>
<dbReference type="AlphaFoldDB" id="A0A9P0D868"/>
<keyword evidence="1" id="KW-0175">Coiled coil</keyword>
<proteinExistence type="predicted"/>
<sequence length="508" mass="59895">MEYNCQLKNAKYSEDPRLDLEFRQILCVIKQFILQINSTRHLSLCRSWLEKLNLETCNKNNRNTYLIELAKQIQANALAPPFDQEPCSGPLRPFPEYSVDICHNIREVHSEEFQPNSDEDFYTAPIEERPRTVQCYTNTPPACFPRRKARNYNQNIESKDNLYYPCQEEPFVKKLSDESSWCDLTDISSTSINPVGAGDARAKYFYHKPIMDDCNNDEPKKPTGSDSQDKKLSLKETKFIPADWKVTIESLQLRLTETLGQNNELKSLVEDLNSKLANEKQLRQELEVKLKKSEVHDKQIEITTDNQLHTIQKAYESEIEQHYETSELKIEEIKASYELKLNQIKVENETFKTEKEKEISRLSEIIQQQCCKMTDEIFNLRKEVEQCIVTRGDDKINVLKKCISKMDKLFHKSEREYLKQIEKLKQDLELKEKVQQIQMITQRAEIAARTSAEKQKQVDDIMNNLEVKYIKMLEFHEKQVMDCKKHDDERIEYLSELLRKHNIPFNIF</sequence>
<organism evidence="3 4">
    <name type="scientific">Psylliodes chrysocephalus</name>
    <dbReference type="NCBI Taxonomy" id="3402493"/>
    <lineage>
        <taxon>Eukaryota</taxon>
        <taxon>Metazoa</taxon>
        <taxon>Ecdysozoa</taxon>
        <taxon>Arthropoda</taxon>
        <taxon>Hexapoda</taxon>
        <taxon>Insecta</taxon>
        <taxon>Pterygota</taxon>
        <taxon>Neoptera</taxon>
        <taxon>Endopterygota</taxon>
        <taxon>Coleoptera</taxon>
        <taxon>Polyphaga</taxon>
        <taxon>Cucujiformia</taxon>
        <taxon>Chrysomeloidea</taxon>
        <taxon>Chrysomelidae</taxon>
        <taxon>Galerucinae</taxon>
        <taxon>Alticini</taxon>
        <taxon>Psylliodes</taxon>
    </lineage>
</organism>
<protein>
    <recommendedName>
        <fullName evidence="2">DUF4485 domain-containing protein</fullName>
    </recommendedName>
</protein>
<feature type="domain" description="DUF4485" evidence="2">
    <location>
        <begin position="18"/>
        <end position="97"/>
    </location>
</feature>